<dbReference type="Gene3D" id="2.160.20.10">
    <property type="entry name" value="Single-stranded right-handed beta-helix, Pectin lyase-like"/>
    <property type="match status" value="1"/>
</dbReference>
<dbReference type="EMBL" id="LAJG01000042">
    <property type="protein sequence ID" value="KKB76744.1"/>
    <property type="molecule type" value="Genomic_DNA"/>
</dbReference>
<dbReference type="AlphaFoldDB" id="A0A0F5L3G8"/>
<evidence type="ECO:0000256" key="1">
    <source>
        <dbReference type="SAM" id="SignalP"/>
    </source>
</evidence>
<reference evidence="3 4" key="1">
    <citation type="submission" date="2015-03" db="EMBL/GenBank/DDBJ databases">
        <authorList>
            <person name="Hassan Y.I."/>
            <person name="Lepp D."/>
            <person name="Zhou T."/>
        </authorList>
    </citation>
    <scope>NUCLEOTIDE SEQUENCE [LARGE SCALE GENOMIC DNA]</scope>
    <source>
        <strain evidence="3 4">GH2-10</strain>
    </source>
</reference>
<dbReference type="InterPro" id="IPR011050">
    <property type="entry name" value="Pectin_lyase_fold/virulence"/>
</dbReference>
<dbReference type="SUPFAM" id="SSF51126">
    <property type="entry name" value="Pectin lyase-like"/>
    <property type="match status" value="1"/>
</dbReference>
<comment type="caution">
    <text evidence="3">The sequence shown here is derived from an EMBL/GenBank/DDBJ whole genome shotgun (WGS) entry which is preliminary data.</text>
</comment>
<dbReference type="PATRIC" id="fig|361041.3.peg.2747"/>
<dbReference type="NCBIfam" id="TIGR03807">
    <property type="entry name" value="RR_fam_repeat"/>
    <property type="match status" value="1"/>
</dbReference>
<sequence length="415" mass="43249">MFGLSALAAVASAPVQAQTADLVPDSDADQTTALQAAIDGATDRLTLPAGRFRVGQINLKSNFTLEGVPGATWLVASGGPALVIANQQSTIVRDMGFTGNSGTDPLLGIETGTDITVERCHFIDGSSIALGLHATSARIRDCVFNNHADCAIHALESQGVLISGNHIDGCGNAGIRIWRDTQGVDGSIVTNNRIANIDWKAGGNGQNGNGINVYLADEVIVSDNHISDCAFTAVRLNTTKNTVVSGNQCRTCGEVAIFSEFGFSGSVIAENVIDGAATGISITNLDSEGHLATCANNIVRNILPKSAVNPDTVPVGIYVEAEVSVTGNIVENVPGIGIAAGFGRFMRSIIISNNVVYASDIGIGVTVADNPGPVLIADNMVYEPRVGEIVGLEWTEITEPDLRAVADKYPHVTIR</sequence>
<proteinExistence type="predicted"/>
<dbReference type="InterPro" id="IPR022388">
    <property type="entry name" value="CHP03808"/>
</dbReference>
<evidence type="ECO:0000313" key="3">
    <source>
        <dbReference type="EMBL" id="KKB76744.1"/>
    </source>
</evidence>
<feature type="chain" id="PRO_5002491531" description="Right handed beta helix domain-containing protein" evidence="1">
    <location>
        <begin position="20"/>
        <end position="415"/>
    </location>
</feature>
<name>A0A0F5L3G8_9HYPH</name>
<accession>A0A0F5L3G8</accession>
<dbReference type="SMART" id="SM00710">
    <property type="entry name" value="PbH1"/>
    <property type="match status" value="8"/>
</dbReference>
<protein>
    <recommendedName>
        <fullName evidence="2">Right handed beta helix domain-containing protein</fullName>
    </recommendedName>
</protein>
<dbReference type="InterPro" id="IPR039448">
    <property type="entry name" value="Beta_helix"/>
</dbReference>
<keyword evidence="1" id="KW-0732">Signal</keyword>
<keyword evidence="4" id="KW-1185">Reference proteome</keyword>
<dbReference type="InterPro" id="IPR022444">
    <property type="entry name" value="Cofactor-bd_rpt"/>
</dbReference>
<evidence type="ECO:0000259" key="2">
    <source>
        <dbReference type="Pfam" id="PF13229"/>
    </source>
</evidence>
<dbReference type="Pfam" id="PF13229">
    <property type="entry name" value="Beta_helix"/>
    <property type="match status" value="1"/>
</dbReference>
<feature type="signal peptide" evidence="1">
    <location>
        <begin position="1"/>
        <end position="19"/>
    </location>
</feature>
<dbReference type="InterPro" id="IPR012334">
    <property type="entry name" value="Pectin_lyas_fold"/>
</dbReference>
<organism evidence="3 4">
    <name type="scientific">Devosia soli</name>
    <dbReference type="NCBI Taxonomy" id="361041"/>
    <lineage>
        <taxon>Bacteria</taxon>
        <taxon>Pseudomonadati</taxon>
        <taxon>Pseudomonadota</taxon>
        <taxon>Alphaproteobacteria</taxon>
        <taxon>Hyphomicrobiales</taxon>
        <taxon>Devosiaceae</taxon>
        <taxon>Devosia</taxon>
    </lineage>
</organism>
<dbReference type="InterPro" id="IPR006626">
    <property type="entry name" value="PbH1"/>
</dbReference>
<dbReference type="Proteomes" id="UP000033514">
    <property type="component" value="Unassembled WGS sequence"/>
</dbReference>
<gene>
    <name evidence="3" type="ORF">VW35_16725</name>
</gene>
<feature type="domain" description="Right handed beta helix" evidence="2">
    <location>
        <begin position="135"/>
        <end position="287"/>
    </location>
</feature>
<evidence type="ECO:0000313" key="4">
    <source>
        <dbReference type="Proteomes" id="UP000033514"/>
    </source>
</evidence>
<dbReference type="STRING" id="361041.VW35_16725"/>
<dbReference type="NCBIfam" id="TIGR03808">
    <property type="entry name" value="RR_plus_rpt_1"/>
    <property type="match status" value="1"/>
</dbReference>